<dbReference type="InterPro" id="IPR018357">
    <property type="entry name" value="Hexapep_transf_CS"/>
</dbReference>
<feature type="domain" description="Maltose/galactoside acetyltransferase" evidence="4">
    <location>
        <begin position="4"/>
        <end position="58"/>
    </location>
</feature>
<dbReference type="CDD" id="cd03357">
    <property type="entry name" value="LbH_MAT_GAT"/>
    <property type="match status" value="1"/>
</dbReference>
<evidence type="ECO:0000313" key="5">
    <source>
        <dbReference type="EMBL" id="MFC7062684.1"/>
    </source>
</evidence>
<evidence type="ECO:0000313" key="6">
    <source>
        <dbReference type="Proteomes" id="UP001596410"/>
    </source>
</evidence>
<dbReference type="SMART" id="SM01266">
    <property type="entry name" value="Mac"/>
    <property type="match status" value="1"/>
</dbReference>
<evidence type="ECO:0000256" key="2">
    <source>
        <dbReference type="ARBA" id="ARBA00022679"/>
    </source>
</evidence>
<proteinExistence type="inferred from homology"/>
<dbReference type="PROSITE" id="PS00101">
    <property type="entry name" value="HEXAPEP_TRANSFERASES"/>
    <property type="match status" value="1"/>
</dbReference>
<dbReference type="Pfam" id="PF12464">
    <property type="entry name" value="Mac"/>
    <property type="match status" value="1"/>
</dbReference>
<protein>
    <submittedName>
        <fullName evidence="5">Sugar O-acetyltransferase</fullName>
        <ecNumber evidence="5">2.3.1.-</ecNumber>
    </submittedName>
</protein>
<dbReference type="InterPro" id="IPR011004">
    <property type="entry name" value="Trimer_LpxA-like_sf"/>
</dbReference>
<keyword evidence="6" id="KW-1185">Reference proteome</keyword>
<evidence type="ECO:0000256" key="3">
    <source>
        <dbReference type="ARBA" id="ARBA00022737"/>
    </source>
</evidence>
<comment type="similarity">
    <text evidence="1">Belongs to the transferase hexapeptide repeat family.</text>
</comment>
<accession>A0ABW2EK12</accession>
<dbReference type="InterPro" id="IPR051159">
    <property type="entry name" value="Hexapeptide_acetyltransf"/>
</dbReference>
<keyword evidence="3" id="KW-0677">Repeat</keyword>
<dbReference type="SUPFAM" id="SSF51161">
    <property type="entry name" value="Trimeric LpxA-like enzymes"/>
    <property type="match status" value="1"/>
</dbReference>
<dbReference type="InterPro" id="IPR024688">
    <property type="entry name" value="Mac_dom"/>
</dbReference>
<name>A0ABW2EK12_9BACI</name>
<dbReference type="Gene3D" id="2.160.10.10">
    <property type="entry name" value="Hexapeptide repeat proteins"/>
    <property type="match status" value="1"/>
</dbReference>
<dbReference type="PANTHER" id="PTHR23416:SF23">
    <property type="entry name" value="ACETYLTRANSFERASE C18B11.09C-RELATED"/>
    <property type="match status" value="1"/>
</dbReference>
<dbReference type="Proteomes" id="UP001596410">
    <property type="component" value="Unassembled WGS sequence"/>
</dbReference>
<keyword evidence="2 5" id="KW-0808">Transferase</keyword>
<gene>
    <name evidence="5" type="ORF">ACFQIC_12550</name>
</gene>
<organism evidence="5 6">
    <name type="scientific">Halobacillus seohaensis</name>
    <dbReference type="NCBI Taxonomy" id="447421"/>
    <lineage>
        <taxon>Bacteria</taxon>
        <taxon>Bacillati</taxon>
        <taxon>Bacillota</taxon>
        <taxon>Bacilli</taxon>
        <taxon>Bacillales</taxon>
        <taxon>Bacillaceae</taxon>
        <taxon>Halobacillus</taxon>
    </lineage>
</organism>
<evidence type="ECO:0000259" key="4">
    <source>
        <dbReference type="SMART" id="SM01266"/>
    </source>
</evidence>
<comment type="caution">
    <text evidence="5">The sequence shown here is derived from an EMBL/GenBank/DDBJ whole genome shotgun (WGS) entry which is preliminary data.</text>
</comment>
<reference evidence="6" key="1">
    <citation type="journal article" date="2019" name="Int. J. Syst. Evol. Microbiol.">
        <title>The Global Catalogue of Microorganisms (GCM) 10K type strain sequencing project: providing services to taxonomists for standard genome sequencing and annotation.</title>
        <authorList>
            <consortium name="The Broad Institute Genomics Platform"/>
            <consortium name="The Broad Institute Genome Sequencing Center for Infectious Disease"/>
            <person name="Wu L."/>
            <person name="Ma J."/>
        </authorList>
    </citation>
    <scope>NUCLEOTIDE SEQUENCE [LARGE SCALE GENOMIC DNA]</scope>
    <source>
        <strain evidence="6">CGMCC 4.1621</strain>
    </source>
</reference>
<dbReference type="InterPro" id="IPR001451">
    <property type="entry name" value="Hexapep"/>
</dbReference>
<dbReference type="GO" id="GO:0016746">
    <property type="term" value="F:acyltransferase activity"/>
    <property type="evidence" value="ECO:0007669"/>
    <property type="project" value="UniProtKB-KW"/>
</dbReference>
<dbReference type="Pfam" id="PF00132">
    <property type="entry name" value="Hexapep"/>
    <property type="match status" value="1"/>
</dbReference>
<sequence length="183" mass="19957">MTEKEKMLAGELYQSKDEELIFERMRASQLLHTYNQSKVTDEHYRKQLLHDLLGETGGGVYVEPFFQCDYGYNISVGDDFFANYNCVLLDVCPITIGNRVLLGPNVQIYTATHPLDKEARASGFESGKPITIGDDVWIGGSAVINPGVTIGDGSVIGSGAVVIKDVPTNVFVGGNPAKIIKEI</sequence>
<evidence type="ECO:0000256" key="1">
    <source>
        <dbReference type="ARBA" id="ARBA00007274"/>
    </source>
</evidence>
<keyword evidence="5" id="KW-0012">Acyltransferase</keyword>
<dbReference type="PANTHER" id="PTHR23416">
    <property type="entry name" value="SIALIC ACID SYNTHASE-RELATED"/>
    <property type="match status" value="1"/>
</dbReference>
<dbReference type="EMBL" id="JBHSZV010000032">
    <property type="protein sequence ID" value="MFC7062684.1"/>
    <property type="molecule type" value="Genomic_DNA"/>
</dbReference>
<dbReference type="RefSeq" id="WP_390217158.1">
    <property type="nucleotide sequence ID" value="NZ_JBHSZV010000032.1"/>
</dbReference>
<dbReference type="EC" id="2.3.1.-" evidence="5"/>